<dbReference type="InterPro" id="IPR000836">
    <property type="entry name" value="PRTase_dom"/>
</dbReference>
<sequence length="234" mass="24845">MGHSTEPKPWLPFNDRHDAGRRLALKLHHLRAQQQHAGVARPVVLGLSRGGVPIAAEVAASLDLPLGVLVARKLGVPGSEEVAFGAVATYGGFTHLSHLPFVMDHLRRDGYTIAELDAVEAGERAELARQQTLFGNGRQPLISGRTVLLCDDGLATGATMRTAVSLMREAGAGAIHVCLPAGPAGACRELEAVCDALTCLQPWPAMHAVSEAYLLFDQVSDAQVLAAIDKYPRP</sequence>
<name>A0A0M4QWY4_9MICC</name>
<dbReference type="Proteomes" id="UP000062833">
    <property type="component" value="Chromosome"/>
</dbReference>
<dbReference type="Gene3D" id="3.40.50.2020">
    <property type="match status" value="1"/>
</dbReference>
<dbReference type="EMBL" id="CP012677">
    <property type="protein sequence ID" value="ALE92548.1"/>
    <property type="molecule type" value="Genomic_DNA"/>
</dbReference>
<reference evidence="3" key="1">
    <citation type="submission" date="2015-09" db="EMBL/GenBank/DDBJ databases">
        <title>Complete genome of Arthrobacter alpinus strain R3.8.</title>
        <authorList>
            <person name="See-Too W.S."/>
            <person name="Chan K.G."/>
        </authorList>
    </citation>
    <scope>NUCLEOTIDE SEQUENCE [LARGE SCALE GENOMIC DNA]</scope>
    <source>
        <strain evidence="3">R3.8</strain>
    </source>
</reference>
<feature type="domain" description="Phosphoribosyltransferase" evidence="1">
    <location>
        <begin position="37"/>
        <end position="201"/>
    </location>
</feature>
<organism evidence="2 3">
    <name type="scientific">Arthrobacter alpinus</name>
    <dbReference type="NCBI Taxonomy" id="656366"/>
    <lineage>
        <taxon>Bacteria</taxon>
        <taxon>Bacillati</taxon>
        <taxon>Actinomycetota</taxon>
        <taxon>Actinomycetes</taxon>
        <taxon>Micrococcales</taxon>
        <taxon>Micrococcaceae</taxon>
        <taxon>Arthrobacter</taxon>
    </lineage>
</organism>
<evidence type="ECO:0000313" key="2">
    <source>
        <dbReference type="EMBL" id="ALE92548.1"/>
    </source>
</evidence>
<dbReference type="InterPro" id="IPR029057">
    <property type="entry name" value="PRTase-like"/>
</dbReference>
<protein>
    <recommendedName>
        <fullName evidence="1">Phosphoribosyltransferase domain-containing protein</fullName>
    </recommendedName>
</protein>
<gene>
    <name evidence="2" type="ORF">AOC05_09915</name>
</gene>
<evidence type="ECO:0000259" key="1">
    <source>
        <dbReference type="Pfam" id="PF00156"/>
    </source>
</evidence>
<dbReference type="SUPFAM" id="SSF53271">
    <property type="entry name" value="PRTase-like"/>
    <property type="match status" value="1"/>
</dbReference>
<dbReference type="CDD" id="cd06223">
    <property type="entry name" value="PRTases_typeI"/>
    <property type="match status" value="1"/>
</dbReference>
<evidence type="ECO:0000313" key="3">
    <source>
        <dbReference type="Proteomes" id="UP000062833"/>
    </source>
</evidence>
<dbReference type="PATRIC" id="fig|656366.3.peg.2142"/>
<accession>A0A0M4QWY4</accession>
<keyword evidence="3" id="KW-1185">Reference proteome</keyword>
<dbReference type="Gene3D" id="3.30.1310.20">
    <property type="entry name" value="PRTase-like"/>
    <property type="match status" value="1"/>
</dbReference>
<dbReference type="OrthoDB" id="9810066at2"/>
<dbReference type="RefSeq" id="WP_062007080.1">
    <property type="nucleotide sequence ID" value="NZ_CP012677.1"/>
</dbReference>
<proteinExistence type="predicted"/>
<dbReference type="Pfam" id="PF00156">
    <property type="entry name" value="Pribosyltran"/>
    <property type="match status" value="1"/>
</dbReference>
<dbReference type="AlphaFoldDB" id="A0A0M4QWY4"/>
<dbReference type="KEGG" id="aaq:AOC05_09915"/>